<accession>A0A9P1MVP7</accession>
<evidence type="ECO:0000259" key="16">
    <source>
        <dbReference type="PROSITE" id="PS52035"/>
    </source>
</evidence>
<reference evidence="17" key="1">
    <citation type="submission" date="2022-11" db="EMBL/GenBank/DDBJ databases">
        <authorList>
            <person name="Kikuchi T."/>
        </authorList>
    </citation>
    <scope>NUCLEOTIDE SEQUENCE</scope>
    <source>
        <strain evidence="17">PS1010</strain>
    </source>
</reference>
<keyword evidence="7" id="KW-0479">Metal-binding</keyword>
<comment type="similarity">
    <text evidence="3 14">Belongs to the peptidase M14 family.</text>
</comment>
<comment type="caution">
    <text evidence="17">The sequence shown here is derived from an EMBL/GenBank/DDBJ whole genome shotgun (WGS) entry which is preliminary data.</text>
</comment>
<dbReference type="InterPro" id="IPR000834">
    <property type="entry name" value="Peptidase_M14"/>
</dbReference>
<dbReference type="CDD" id="cd03860">
    <property type="entry name" value="M14_CP_A-B_like"/>
    <property type="match status" value="1"/>
</dbReference>
<evidence type="ECO:0000256" key="9">
    <source>
        <dbReference type="ARBA" id="ARBA00022801"/>
    </source>
</evidence>
<dbReference type="PROSITE" id="PS00132">
    <property type="entry name" value="CARBOXYPEPT_ZN_1"/>
    <property type="match status" value="1"/>
</dbReference>
<gene>
    <name evidence="17" type="ORF">CAMP_LOCUS4079</name>
</gene>
<dbReference type="PRINTS" id="PR00765">
    <property type="entry name" value="CRBOXYPTASEA"/>
</dbReference>
<evidence type="ECO:0000256" key="8">
    <source>
        <dbReference type="ARBA" id="ARBA00022729"/>
    </source>
</evidence>
<evidence type="ECO:0000256" key="11">
    <source>
        <dbReference type="ARBA" id="ARBA00023049"/>
    </source>
</evidence>
<evidence type="ECO:0000256" key="1">
    <source>
        <dbReference type="ARBA" id="ARBA00001947"/>
    </source>
</evidence>
<feature type="domain" description="Peptidase M14" evidence="16">
    <location>
        <begin position="142"/>
        <end position="443"/>
    </location>
</feature>
<dbReference type="PANTHER" id="PTHR11705">
    <property type="entry name" value="PROTEASE FAMILY M14 CARBOXYPEPTIDASE A,B"/>
    <property type="match status" value="1"/>
</dbReference>
<dbReference type="Pfam" id="PF02244">
    <property type="entry name" value="Propep_M14"/>
    <property type="match status" value="1"/>
</dbReference>
<comment type="subcellular location">
    <subcellularLocation>
        <location evidence="2">Secreted</location>
    </subcellularLocation>
</comment>
<evidence type="ECO:0000256" key="7">
    <source>
        <dbReference type="ARBA" id="ARBA00022723"/>
    </source>
</evidence>
<dbReference type="InterPro" id="IPR003146">
    <property type="entry name" value="M14A_act_pep"/>
</dbReference>
<evidence type="ECO:0000313" key="17">
    <source>
        <dbReference type="EMBL" id="CAI5441442.1"/>
    </source>
</evidence>
<dbReference type="SUPFAM" id="SSF54897">
    <property type="entry name" value="Protease propeptides/inhibitors"/>
    <property type="match status" value="1"/>
</dbReference>
<keyword evidence="4" id="KW-0964">Secreted</keyword>
<evidence type="ECO:0000256" key="15">
    <source>
        <dbReference type="SAM" id="SignalP"/>
    </source>
</evidence>
<sequence length="449" mass="51941">MLLLLLIFSNFLPFISTTSDYTNYSLIRFQVDLTSNTLEKLEKFDSEFDEKSNSWKVLLDIWAEPSKSHPFVDVLVAPQFMRQFKSMLTSMEIGSLTILEEDIQKHISLERKTMLETNQLENKNRRKRRELGSNWKNFNTHMYHPYSNMIDFMTVLADQKPDMVEKFKVATSSQGRSIYGVRIHPPRKSNPEKPSIIIDAGVHAREWIAPGVALYIIKRLVEGYGNDDKITKNLDKFDWYIFPQVNPDGYEYSRTEDRLWRKTRSKNETVNRYCHGADANRNWGYRWGEVGANRTPCSNIYMGSHPYSEPEILGLKDYFTWQITNPMIYFSLHSYGQLFLSPWGYTNQRTDNHFDQQSAAREAVNAIKNTTGVIYKSGTISEMMYPASGTSIDYMQHLGVPYIYGVELRPNELAGSGFNLPESFIKETGDEMIAALQAISEHAVRVKKL</sequence>
<dbReference type="GO" id="GO:0004181">
    <property type="term" value="F:metallocarboxypeptidase activity"/>
    <property type="evidence" value="ECO:0007669"/>
    <property type="project" value="InterPro"/>
</dbReference>
<dbReference type="GO" id="GO:0008270">
    <property type="term" value="F:zinc ion binding"/>
    <property type="evidence" value="ECO:0007669"/>
    <property type="project" value="InterPro"/>
</dbReference>
<dbReference type="EMBL" id="CANHGI010000002">
    <property type="protein sequence ID" value="CAI5441442.1"/>
    <property type="molecule type" value="Genomic_DNA"/>
</dbReference>
<dbReference type="SMART" id="SM00631">
    <property type="entry name" value="Zn_pept"/>
    <property type="match status" value="1"/>
</dbReference>
<keyword evidence="18" id="KW-1185">Reference proteome</keyword>
<keyword evidence="9" id="KW-0378">Hydrolase</keyword>
<dbReference type="InterPro" id="IPR057246">
    <property type="entry name" value="CARBOXYPEPT_ZN_1"/>
</dbReference>
<keyword evidence="6" id="KW-0645">Protease</keyword>
<dbReference type="OrthoDB" id="3626597at2759"/>
<evidence type="ECO:0000256" key="14">
    <source>
        <dbReference type="PROSITE-ProRule" id="PRU01379"/>
    </source>
</evidence>
<dbReference type="GO" id="GO:0006508">
    <property type="term" value="P:proteolysis"/>
    <property type="evidence" value="ECO:0007669"/>
    <property type="project" value="UniProtKB-KW"/>
</dbReference>
<evidence type="ECO:0000256" key="6">
    <source>
        <dbReference type="ARBA" id="ARBA00022670"/>
    </source>
</evidence>
<evidence type="ECO:0000313" key="18">
    <source>
        <dbReference type="Proteomes" id="UP001152747"/>
    </source>
</evidence>
<protein>
    <recommendedName>
        <fullName evidence="16">Peptidase M14 domain-containing protein</fullName>
    </recommendedName>
</protein>
<feature type="chain" id="PRO_5040231129" description="Peptidase M14 domain-containing protein" evidence="15">
    <location>
        <begin position="18"/>
        <end position="449"/>
    </location>
</feature>
<keyword evidence="5" id="KW-0121">Carboxypeptidase</keyword>
<feature type="signal peptide" evidence="15">
    <location>
        <begin position="1"/>
        <end position="17"/>
    </location>
</feature>
<evidence type="ECO:0000256" key="2">
    <source>
        <dbReference type="ARBA" id="ARBA00004613"/>
    </source>
</evidence>
<dbReference type="GO" id="GO:0005615">
    <property type="term" value="C:extracellular space"/>
    <property type="evidence" value="ECO:0007669"/>
    <property type="project" value="TreeGrafter"/>
</dbReference>
<evidence type="ECO:0000256" key="12">
    <source>
        <dbReference type="ARBA" id="ARBA00023157"/>
    </source>
</evidence>
<proteinExistence type="inferred from homology"/>
<organism evidence="17 18">
    <name type="scientific">Caenorhabditis angaria</name>
    <dbReference type="NCBI Taxonomy" id="860376"/>
    <lineage>
        <taxon>Eukaryota</taxon>
        <taxon>Metazoa</taxon>
        <taxon>Ecdysozoa</taxon>
        <taxon>Nematoda</taxon>
        <taxon>Chromadorea</taxon>
        <taxon>Rhabditida</taxon>
        <taxon>Rhabditina</taxon>
        <taxon>Rhabditomorpha</taxon>
        <taxon>Rhabditoidea</taxon>
        <taxon>Rhabditidae</taxon>
        <taxon>Peloderinae</taxon>
        <taxon>Caenorhabditis</taxon>
    </lineage>
</organism>
<comment type="function">
    <text evidence="13">Involved in the digestion of the blood meal.</text>
</comment>
<feature type="active site" description="Proton donor/acceptor" evidence="14">
    <location>
        <position position="407"/>
    </location>
</feature>
<dbReference type="FunFam" id="3.40.630.10:FF:000040">
    <property type="entry name" value="zinc carboxypeptidase"/>
    <property type="match status" value="1"/>
</dbReference>
<keyword evidence="11" id="KW-0482">Metalloprotease</keyword>
<evidence type="ECO:0000256" key="13">
    <source>
        <dbReference type="ARBA" id="ARBA00057299"/>
    </source>
</evidence>
<dbReference type="PANTHER" id="PTHR11705:SF139">
    <property type="entry name" value="PEPTIDASE M14 CARBOXYPEPTIDASE A DOMAIN-CONTAINING PROTEIN"/>
    <property type="match status" value="1"/>
</dbReference>
<comment type="cofactor">
    <cofactor evidence="1">
        <name>Zn(2+)</name>
        <dbReference type="ChEBI" id="CHEBI:29105"/>
    </cofactor>
</comment>
<dbReference type="Pfam" id="PF00246">
    <property type="entry name" value="Peptidase_M14"/>
    <property type="match status" value="1"/>
</dbReference>
<dbReference type="PROSITE" id="PS52035">
    <property type="entry name" value="PEPTIDASE_M14"/>
    <property type="match status" value="1"/>
</dbReference>
<dbReference type="InterPro" id="IPR036990">
    <property type="entry name" value="M14A-like_propep"/>
</dbReference>
<evidence type="ECO:0000256" key="4">
    <source>
        <dbReference type="ARBA" id="ARBA00022525"/>
    </source>
</evidence>
<keyword evidence="10" id="KW-0862">Zinc</keyword>
<dbReference type="Proteomes" id="UP001152747">
    <property type="component" value="Unassembled WGS sequence"/>
</dbReference>
<keyword evidence="8 15" id="KW-0732">Signal</keyword>
<name>A0A9P1MVP7_9PELO</name>
<evidence type="ECO:0000256" key="10">
    <source>
        <dbReference type="ARBA" id="ARBA00022833"/>
    </source>
</evidence>
<dbReference type="SUPFAM" id="SSF53187">
    <property type="entry name" value="Zn-dependent exopeptidases"/>
    <property type="match status" value="1"/>
</dbReference>
<evidence type="ECO:0000256" key="3">
    <source>
        <dbReference type="ARBA" id="ARBA00005988"/>
    </source>
</evidence>
<keyword evidence="12" id="KW-1015">Disulfide bond</keyword>
<dbReference type="Gene3D" id="3.40.630.10">
    <property type="entry name" value="Zn peptidases"/>
    <property type="match status" value="1"/>
</dbReference>
<dbReference type="Gene3D" id="3.30.70.340">
    <property type="entry name" value="Metallocarboxypeptidase-like"/>
    <property type="match status" value="1"/>
</dbReference>
<evidence type="ECO:0000256" key="5">
    <source>
        <dbReference type="ARBA" id="ARBA00022645"/>
    </source>
</evidence>
<dbReference type="AlphaFoldDB" id="A0A9P1MVP7"/>